<dbReference type="CDD" id="cd01127">
    <property type="entry name" value="TrwB_TraG_TraD_VirD4"/>
    <property type="match status" value="1"/>
</dbReference>
<dbReference type="PANTHER" id="PTHR37937">
    <property type="entry name" value="CONJUGATIVE TRANSFER: DNA TRANSPORT"/>
    <property type="match status" value="1"/>
</dbReference>
<dbReference type="Pfam" id="PF12696">
    <property type="entry name" value="TraG-D_C"/>
    <property type="match status" value="1"/>
</dbReference>
<keyword evidence="8" id="KW-1185">Reference proteome</keyword>
<dbReference type="Proteomes" id="UP001519331">
    <property type="component" value="Unassembled WGS sequence"/>
</dbReference>
<keyword evidence="3" id="KW-0812">Transmembrane</keyword>
<dbReference type="SUPFAM" id="SSF51294">
    <property type="entry name" value="Hedgehog/intein (Hint) domain"/>
    <property type="match status" value="1"/>
</dbReference>
<dbReference type="Gene3D" id="3.40.50.300">
    <property type="entry name" value="P-loop containing nucleotide triphosphate hydrolases"/>
    <property type="match status" value="1"/>
</dbReference>
<proteinExistence type="predicted"/>
<evidence type="ECO:0000256" key="5">
    <source>
        <dbReference type="ARBA" id="ARBA00023136"/>
    </source>
</evidence>
<evidence type="ECO:0000256" key="2">
    <source>
        <dbReference type="ARBA" id="ARBA00022475"/>
    </source>
</evidence>
<accession>A0ABS4T5D4</accession>
<keyword evidence="5" id="KW-0472">Membrane</keyword>
<evidence type="ECO:0000259" key="6">
    <source>
        <dbReference type="Pfam" id="PF12696"/>
    </source>
</evidence>
<keyword evidence="2" id="KW-1003">Cell membrane</keyword>
<evidence type="ECO:0000313" key="7">
    <source>
        <dbReference type="EMBL" id="MBP2319491.1"/>
    </source>
</evidence>
<comment type="caution">
    <text evidence="7">The sequence shown here is derived from an EMBL/GenBank/DDBJ whole genome shotgun (WGS) entry which is preliminary data.</text>
</comment>
<dbReference type="RefSeq" id="WP_210050941.1">
    <property type="nucleotide sequence ID" value="NZ_JAGINX010000001.1"/>
</dbReference>
<dbReference type="InterPro" id="IPR051539">
    <property type="entry name" value="T4SS-coupling_protein"/>
</dbReference>
<dbReference type="Gene3D" id="2.170.16.10">
    <property type="entry name" value="Hedgehog/Intein (Hint) domain"/>
    <property type="match status" value="1"/>
</dbReference>
<keyword evidence="4" id="KW-1133">Transmembrane helix</keyword>
<organism evidence="7 8">
    <name type="scientific">Nesterenkonia lacusekhoensis</name>
    <dbReference type="NCBI Taxonomy" id="150832"/>
    <lineage>
        <taxon>Bacteria</taxon>
        <taxon>Bacillati</taxon>
        <taxon>Actinomycetota</taxon>
        <taxon>Actinomycetes</taxon>
        <taxon>Micrococcales</taxon>
        <taxon>Micrococcaceae</taxon>
        <taxon>Nesterenkonia</taxon>
    </lineage>
</organism>
<reference evidence="7 8" key="1">
    <citation type="submission" date="2021-03" db="EMBL/GenBank/DDBJ databases">
        <title>Sequencing the genomes of 1000 actinobacteria strains.</title>
        <authorList>
            <person name="Klenk H.-P."/>
        </authorList>
    </citation>
    <scope>NUCLEOTIDE SEQUENCE [LARGE SCALE GENOMIC DNA]</scope>
    <source>
        <strain evidence="7 8">DSM 12544</strain>
    </source>
</reference>
<dbReference type="EMBL" id="JAGINX010000001">
    <property type="protein sequence ID" value="MBP2319491.1"/>
    <property type="molecule type" value="Genomic_DNA"/>
</dbReference>
<feature type="domain" description="TraD/TraG TraM recognition site" evidence="6">
    <location>
        <begin position="452"/>
        <end position="548"/>
    </location>
</feature>
<gene>
    <name evidence="7" type="ORF">JOF45_002510</name>
</gene>
<evidence type="ECO:0000313" key="8">
    <source>
        <dbReference type="Proteomes" id="UP001519331"/>
    </source>
</evidence>
<protein>
    <recommendedName>
        <fullName evidence="6">TraD/TraG TraM recognition site domain-containing protein</fullName>
    </recommendedName>
</protein>
<comment type="subcellular location">
    <subcellularLocation>
        <location evidence="1">Cell membrane</location>
        <topology evidence="1">Multi-pass membrane protein</topology>
    </subcellularLocation>
</comment>
<evidence type="ECO:0000256" key="4">
    <source>
        <dbReference type="ARBA" id="ARBA00022989"/>
    </source>
</evidence>
<dbReference type="InterPro" id="IPR032689">
    <property type="entry name" value="TraG-D_C"/>
</dbReference>
<dbReference type="InterPro" id="IPR027417">
    <property type="entry name" value="P-loop_NTPase"/>
</dbReference>
<dbReference type="InterPro" id="IPR036844">
    <property type="entry name" value="Hint_dom_sf"/>
</dbReference>
<dbReference type="SUPFAM" id="SSF52540">
    <property type="entry name" value="P-loop containing nucleoside triphosphate hydrolases"/>
    <property type="match status" value="1"/>
</dbReference>
<dbReference type="PANTHER" id="PTHR37937:SF1">
    <property type="entry name" value="CONJUGATIVE TRANSFER: DNA TRANSPORT"/>
    <property type="match status" value="1"/>
</dbReference>
<evidence type="ECO:0000256" key="3">
    <source>
        <dbReference type="ARBA" id="ARBA00022692"/>
    </source>
</evidence>
<evidence type="ECO:0000256" key="1">
    <source>
        <dbReference type="ARBA" id="ARBA00004651"/>
    </source>
</evidence>
<name>A0ABS4T5D4_9MICC</name>
<sequence length="594" mass="64380">MARKRKPHVIDKDKQTPYAGCLEGIPQETAPHVLVSGPTGRGKALVDHTMIPVADLRRYVPIGQLDVGDKVLEGVTGKPTEVVGVYPQGLKPVFRLRFEDGSTVDCCEEHLWNVRDGAQRRAGEPFETMSLREIIAATRTGERSGFSVPAGSTREGEDLLIAGIHDFGREEEMTCIEVAAESQLFQAGMGHIVTHNTTRVLAPAALLWQGPRVVVSSKTDYLKWLITKGVHQRGPVYIMDLAGELDPSFDWLQGVDYSMVTSDPCHLIANDDDALAMASLLMKVGSLGASGNAEGGGGSDAFWQTQAAQPMAALLQAGKAKGDGISWALRAVDKFEKDSDDDTSPSWANAFEYVANTSFHAQKLLAVTQMDGKLRDSVKATMLAGLTPWALTNVRGFGHNTIPFTPKMMEGPDEPTLAIIAPSDGVAAGAAVGAIETIVRHWRRGIEYGLDRVLCCVDELVNTAPLPALPQWVTEARGLGVAFLCAVQSTNQMKLRWGEDGAEVLREVFPAHLILEGAPEKDLLEAAAWWDGEKDVARHSHDAQAKSSISYERVPVTNPTDLLPKSVEEGRLLRYGKKGYMVDLPGIWRFGTAG</sequence>